<dbReference type="SUPFAM" id="SSF90123">
    <property type="entry name" value="ABC transporter transmembrane region"/>
    <property type="match status" value="1"/>
</dbReference>
<organism evidence="8 9">
    <name type="scientific">Allorhizobium borbori</name>
    <dbReference type="NCBI Taxonomy" id="485907"/>
    <lineage>
        <taxon>Bacteria</taxon>
        <taxon>Pseudomonadati</taxon>
        <taxon>Pseudomonadota</taxon>
        <taxon>Alphaproteobacteria</taxon>
        <taxon>Hyphomicrobiales</taxon>
        <taxon>Rhizobiaceae</taxon>
        <taxon>Rhizobium/Agrobacterium group</taxon>
        <taxon>Allorhizobium</taxon>
    </lineage>
</organism>
<dbReference type="GO" id="GO:0005886">
    <property type="term" value="C:plasma membrane"/>
    <property type="evidence" value="ECO:0007669"/>
    <property type="project" value="UniProtKB-SubCell"/>
</dbReference>
<keyword evidence="4 6" id="KW-1133">Transmembrane helix</keyword>
<dbReference type="InterPro" id="IPR027417">
    <property type="entry name" value="P-loop_NTPase"/>
</dbReference>
<evidence type="ECO:0000256" key="4">
    <source>
        <dbReference type="ARBA" id="ARBA00022989"/>
    </source>
</evidence>
<accession>A0A7W6P0R6</accession>
<evidence type="ECO:0000313" key="9">
    <source>
        <dbReference type="Proteomes" id="UP000584824"/>
    </source>
</evidence>
<dbReference type="Gene3D" id="3.40.50.300">
    <property type="entry name" value="P-loop containing nucleotide triphosphate hydrolases"/>
    <property type="match status" value="1"/>
</dbReference>
<feature type="transmembrane region" description="Helical" evidence="6">
    <location>
        <begin position="44"/>
        <end position="64"/>
    </location>
</feature>
<sequence length="597" mass="66191">MKVAEETGGHAPAEDTAGGYELPIWAQVRMMGGAFWHSSVRNRVLWQALALLLVILATAYMQIVLNEWNVPFYNSLERRDVPEFLRQLQIFVGIAGTLLLLNVCQTWLNQMAALSMREGLTRDLVDEWLKDRRAVRLANSGTIGVNPDQRLHEDARNLSEITTALSIGLVQSTILLGSFIGVLWTLSNDFAFTIGTQHIAVPGYMVWAAFFYAGVASMLSRVVGRRLVGLNAERYSREADMRFLLMRTNENLTAISLARGEKRERKRIMGRISAVLSITRQLVTANTNLTWVSAGFGWLSQVAPIIIAAPVYFSGQITFGGLMMAVGAFNQVNLALRWYVTNFGQIADWHATLGRVSAFRHALLEMDRKKATGMVIDYRLQSDETIRIEDLTLCLRAGAAHFESGLRLQEGGVSVARGERVMVNGDPGINRHLLFGAMAGLWPWGRGVIGLPPEESVLFMPQTGYLAGASLQEVLAYPLSPDVFSKNELLLALDRTGLSRLKPILDTTARWDKVLDSDDQMKLRFANALLLKPDFIIMDDLLEGLEPETQANLVGVIEDLGDTGLLYIGRSQAFIEALTPRVVHLETARGLHAVVDK</sequence>
<feature type="transmembrane region" description="Helical" evidence="6">
    <location>
        <begin position="164"/>
        <end position="184"/>
    </location>
</feature>
<feature type="transmembrane region" description="Helical" evidence="6">
    <location>
        <begin position="204"/>
        <end position="224"/>
    </location>
</feature>
<evidence type="ECO:0000256" key="1">
    <source>
        <dbReference type="ARBA" id="ARBA00004651"/>
    </source>
</evidence>
<dbReference type="RefSeq" id="WP_183789297.1">
    <property type="nucleotide sequence ID" value="NZ_JACIDU010000002.1"/>
</dbReference>
<dbReference type="GO" id="GO:0140359">
    <property type="term" value="F:ABC-type transporter activity"/>
    <property type="evidence" value="ECO:0007669"/>
    <property type="project" value="InterPro"/>
</dbReference>
<feature type="transmembrane region" description="Helical" evidence="6">
    <location>
        <begin position="84"/>
        <end position="108"/>
    </location>
</feature>
<keyword evidence="8" id="KW-0067">ATP-binding</keyword>
<keyword evidence="2" id="KW-0813">Transport</keyword>
<gene>
    <name evidence="8" type="ORF">GGQ66_000624</name>
</gene>
<evidence type="ECO:0000256" key="5">
    <source>
        <dbReference type="ARBA" id="ARBA00023136"/>
    </source>
</evidence>
<evidence type="ECO:0000313" key="8">
    <source>
        <dbReference type="EMBL" id="MBB4102096.1"/>
    </source>
</evidence>
<reference evidence="8 9" key="1">
    <citation type="submission" date="2020-08" db="EMBL/GenBank/DDBJ databases">
        <title>Genomic Encyclopedia of Type Strains, Phase IV (KMG-IV): sequencing the most valuable type-strain genomes for metagenomic binning, comparative biology and taxonomic classification.</title>
        <authorList>
            <person name="Goeker M."/>
        </authorList>
    </citation>
    <scope>NUCLEOTIDE SEQUENCE [LARGE SCALE GENOMIC DNA]</scope>
    <source>
        <strain evidence="8 9">DSM 26385</strain>
    </source>
</reference>
<dbReference type="EMBL" id="JACIDU010000002">
    <property type="protein sequence ID" value="MBB4102096.1"/>
    <property type="molecule type" value="Genomic_DNA"/>
</dbReference>
<comment type="caution">
    <text evidence="8">The sequence shown here is derived from an EMBL/GenBank/DDBJ whole genome shotgun (WGS) entry which is preliminary data.</text>
</comment>
<comment type="subcellular location">
    <subcellularLocation>
        <location evidence="1">Cell membrane</location>
        <topology evidence="1">Multi-pass membrane protein</topology>
    </subcellularLocation>
</comment>
<dbReference type="SUPFAM" id="SSF52540">
    <property type="entry name" value="P-loop containing nucleoside triphosphate hydrolases"/>
    <property type="match status" value="1"/>
</dbReference>
<evidence type="ECO:0000259" key="7">
    <source>
        <dbReference type="PROSITE" id="PS50929"/>
    </source>
</evidence>
<evidence type="ECO:0000256" key="6">
    <source>
        <dbReference type="SAM" id="Phobius"/>
    </source>
</evidence>
<dbReference type="Gene3D" id="1.20.1560.10">
    <property type="entry name" value="ABC transporter type 1, transmembrane domain"/>
    <property type="match status" value="1"/>
</dbReference>
<dbReference type="Proteomes" id="UP000584824">
    <property type="component" value="Unassembled WGS sequence"/>
</dbReference>
<dbReference type="Pfam" id="PF06472">
    <property type="entry name" value="ABC_membrane_2"/>
    <property type="match status" value="1"/>
</dbReference>
<evidence type="ECO:0000256" key="2">
    <source>
        <dbReference type="ARBA" id="ARBA00022448"/>
    </source>
</evidence>
<evidence type="ECO:0000256" key="3">
    <source>
        <dbReference type="ARBA" id="ARBA00022692"/>
    </source>
</evidence>
<proteinExistence type="predicted"/>
<feature type="domain" description="ABC transmembrane type-1" evidence="7">
    <location>
        <begin position="49"/>
        <end position="348"/>
    </location>
</feature>
<protein>
    <submittedName>
        <fullName evidence="8">Putative ATP-binding cassette transporter</fullName>
    </submittedName>
</protein>
<keyword evidence="8" id="KW-0547">Nucleotide-binding</keyword>
<dbReference type="PANTHER" id="PTHR11384">
    <property type="entry name" value="ATP-BINDING CASSETTE, SUB-FAMILY D MEMBER"/>
    <property type="match status" value="1"/>
</dbReference>
<dbReference type="InterPro" id="IPR050835">
    <property type="entry name" value="ABC_transporter_sub-D"/>
</dbReference>
<dbReference type="PROSITE" id="PS50929">
    <property type="entry name" value="ABC_TM1F"/>
    <property type="match status" value="1"/>
</dbReference>
<keyword evidence="5 6" id="KW-0472">Membrane</keyword>
<dbReference type="GO" id="GO:0005524">
    <property type="term" value="F:ATP binding"/>
    <property type="evidence" value="ECO:0007669"/>
    <property type="project" value="UniProtKB-KW"/>
</dbReference>
<dbReference type="InterPro" id="IPR011527">
    <property type="entry name" value="ABC1_TM_dom"/>
</dbReference>
<name>A0A7W6P0R6_9HYPH</name>
<dbReference type="InterPro" id="IPR036640">
    <property type="entry name" value="ABC1_TM_sf"/>
</dbReference>
<dbReference type="PANTHER" id="PTHR11384:SF59">
    <property type="entry name" value="LYSOSOMAL COBALAMIN TRANSPORTER ABCD4"/>
    <property type="match status" value="1"/>
</dbReference>
<keyword evidence="3 6" id="KW-0812">Transmembrane</keyword>
<keyword evidence="9" id="KW-1185">Reference proteome</keyword>
<dbReference type="AlphaFoldDB" id="A0A7W6P0R6"/>